<keyword evidence="4" id="KW-1185">Reference proteome</keyword>
<evidence type="ECO:0000313" key="4">
    <source>
        <dbReference type="Proteomes" id="UP000005870"/>
    </source>
</evidence>
<protein>
    <submittedName>
        <fullName evidence="3">Uncharacterized protein</fullName>
    </submittedName>
</protein>
<reference evidence="3 4" key="1">
    <citation type="journal article" date="2012" name="J. Bacteriol.">
        <title>Complete Genome Sequence of the BTEX-Degrading Bacterium Pseudoxanthomonas spadix BD-a59.</title>
        <authorList>
            <person name="Lee S.H."/>
            <person name="Jin H.M."/>
            <person name="Lee H.J."/>
            <person name="Kim J.M."/>
            <person name="Jeon C.O."/>
        </authorList>
    </citation>
    <scope>NUCLEOTIDE SEQUENCE [LARGE SCALE GENOMIC DNA]</scope>
    <source>
        <strain evidence="3 4">BD-a59</strain>
    </source>
</reference>
<feature type="region of interest" description="Disordered" evidence="1">
    <location>
        <begin position="125"/>
        <end position="146"/>
    </location>
</feature>
<dbReference type="eggNOG" id="ENOG5031S0A">
    <property type="taxonomic scope" value="Bacteria"/>
</dbReference>
<keyword evidence="2" id="KW-0472">Membrane</keyword>
<organism evidence="3 4">
    <name type="scientific">Pseudoxanthomonas spadix (strain BD-a59)</name>
    <dbReference type="NCBI Taxonomy" id="1045855"/>
    <lineage>
        <taxon>Bacteria</taxon>
        <taxon>Pseudomonadati</taxon>
        <taxon>Pseudomonadota</taxon>
        <taxon>Gammaproteobacteria</taxon>
        <taxon>Lysobacterales</taxon>
        <taxon>Lysobacteraceae</taxon>
        <taxon>Pseudoxanthomonas</taxon>
    </lineage>
</organism>
<keyword evidence="2" id="KW-0812">Transmembrane</keyword>
<sequence length="215" mass="23257">MTMPGSAQPQRAAMLRVAAITWVLLISMGVVVNHVALTKLADQAETTTVRTQVAALEQHLAELAQDSEQARKQPAAVPQARYDTDRQAFDRRLAALEQSLGERMAADALQPLQTRIEQLEARLTTRAAPRAAAPRSTAPDAPPKPVEPAFRITGAELRAGERFLSILSAEGGGLAQVRLLRPGEEADGWRLTAIEGDVAVLRHGTETRRLPVPAR</sequence>
<dbReference type="HOGENOM" id="CLU_108020_0_0_6"/>
<accession>G7UNY3</accession>
<dbReference type="AlphaFoldDB" id="G7UNY3"/>
<dbReference type="Proteomes" id="UP000005870">
    <property type="component" value="Chromosome"/>
</dbReference>
<dbReference type="RefSeq" id="WP_014159661.1">
    <property type="nucleotide sequence ID" value="NC_016147.2"/>
</dbReference>
<evidence type="ECO:0000313" key="3">
    <source>
        <dbReference type="EMBL" id="AER55484.1"/>
    </source>
</evidence>
<name>G7UNY3_PSEUP</name>
<evidence type="ECO:0000256" key="1">
    <source>
        <dbReference type="SAM" id="MobiDB-lite"/>
    </source>
</evidence>
<feature type="transmembrane region" description="Helical" evidence="2">
    <location>
        <begin position="12"/>
        <end position="32"/>
    </location>
</feature>
<gene>
    <name evidence="3" type="ordered locus">DSC_04155</name>
</gene>
<dbReference type="OrthoDB" id="7055747at2"/>
<dbReference type="STRING" id="1045855.DSC_04155"/>
<keyword evidence="2" id="KW-1133">Transmembrane helix</keyword>
<evidence type="ECO:0000256" key="2">
    <source>
        <dbReference type="SAM" id="Phobius"/>
    </source>
</evidence>
<proteinExistence type="predicted"/>
<dbReference type="EMBL" id="CP003093">
    <property type="protein sequence ID" value="AER55484.1"/>
    <property type="molecule type" value="Genomic_DNA"/>
</dbReference>
<dbReference type="KEGG" id="psd:DSC_04155"/>
<feature type="compositionally biased region" description="Low complexity" evidence="1">
    <location>
        <begin position="125"/>
        <end position="139"/>
    </location>
</feature>